<proteinExistence type="predicted"/>
<dbReference type="Proteomes" id="UP000198639">
    <property type="component" value="Unassembled WGS sequence"/>
</dbReference>
<feature type="region of interest" description="Disordered" evidence="2">
    <location>
        <begin position="1"/>
        <end position="22"/>
    </location>
</feature>
<evidence type="ECO:0000256" key="1">
    <source>
        <dbReference type="SAM" id="Coils"/>
    </source>
</evidence>
<sequence>MSSKKRTAHTPLNLGSGTTSRGRKQFDALVGKLHAAKLLAETWRQASSDRRELGAKEFLPLKQVNDALLKQLALRLDQLSEEASLDEAEREDLSDLIVELALDLLDQEDDAELEQVCARHSGLDENEDDEDDEDDDDDDDDDLDVFELYDDFSEDDAEYAGQHAEFAELMQRVHDLDIGDLDLRSEENREVVRALIVAEETGEPARQRSLLAASARAERARILLEEKVAEAMGALYRELADAFNASPAPGEASSAAKVEFIQRAEAAHAAGDLPALLAFRIELEQRGMVSHLPEKELAHYNKLLKEQLRLTELEIAQFVNEAAMYQPEVPVKRLTPESMLDMLKADIVGIRQQIAGIERDLVELKAPGRLKSWLQEPN</sequence>
<name>A0A1I1VGL5_9BURK</name>
<keyword evidence="1" id="KW-0175">Coiled coil</keyword>
<protein>
    <submittedName>
        <fullName evidence="3">Uncharacterized protein</fullName>
    </submittedName>
</protein>
<feature type="region of interest" description="Disordered" evidence="2">
    <location>
        <begin position="119"/>
        <end position="143"/>
    </location>
</feature>
<evidence type="ECO:0000256" key="2">
    <source>
        <dbReference type="SAM" id="MobiDB-lite"/>
    </source>
</evidence>
<organism evidence="3 4">
    <name type="scientific">Massilia yuzhufengensis</name>
    <dbReference type="NCBI Taxonomy" id="1164594"/>
    <lineage>
        <taxon>Bacteria</taxon>
        <taxon>Pseudomonadati</taxon>
        <taxon>Pseudomonadota</taxon>
        <taxon>Betaproteobacteria</taxon>
        <taxon>Burkholderiales</taxon>
        <taxon>Oxalobacteraceae</taxon>
        <taxon>Telluria group</taxon>
        <taxon>Massilia</taxon>
    </lineage>
</organism>
<feature type="compositionally biased region" description="Acidic residues" evidence="2">
    <location>
        <begin position="124"/>
        <end position="143"/>
    </location>
</feature>
<dbReference type="STRING" id="1164594.SAMN05216204_13937"/>
<evidence type="ECO:0000313" key="4">
    <source>
        <dbReference type="Proteomes" id="UP000198639"/>
    </source>
</evidence>
<dbReference type="RefSeq" id="WP_143084681.1">
    <property type="nucleotide sequence ID" value="NZ_FOLD01000039.1"/>
</dbReference>
<feature type="coiled-coil region" evidence="1">
    <location>
        <begin position="301"/>
        <end position="360"/>
    </location>
</feature>
<gene>
    <name evidence="3" type="ORF">SAMN05216204_13937</name>
</gene>
<dbReference type="EMBL" id="FOLD01000039">
    <property type="protein sequence ID" value="SFD82076.1"/>
    <property type="molecule type" value="Genomic_DNA"/>
</dbReference>
<evidence type="ECO:0000313" key="3">
    <source>
        <dbReference type="EMBL" id="SFD82076.1"/>
    </source>
</evidence>
<accession>A0A1I1VGL5</accession>
<dbReference type="AlphaFoldDB" id="A0A1I1VGL5"/>
<keyword evidence="4" id="KW-1185">Reference proteome</keyword>
<reference evidence="4" key="1">
    <citation type="submission" date="2016-10" db="EMBL/GenBank/DDBJ databases">
        <authorList>
            <person name="Varghese N."/>
            <person name="Submissions S."/>
        </authorList>
    </citation>
    <scope>NUCLEOTIDE SEQUENCE [LARGE SCALE GENOMIC DNA]</scope>
    <source>
        <strain evidence="4">CGMCC 1.12041</strain>
    </source>
</reference>
<feature type="coiled-coil region" evidence="1">
    <location>
        <begin position="69"/>
        <end position="96"/>
    </location>
</feature>